<evidence type="ECO:0000313" key="1">
    <source>
        <dbReference type="EMBL" id="JAH11421.1"/>
    </source>
</evidence>
<reference evidence="1" key="2">
    <citation type="journal article" date="2015" name="Fish Shellfish Immunol.">
        <title>Early steps in the European eel (Anguilla anguilla)-Vibrio vulnificus interaction in the gills: Role of the RtxA13 toxin.</title>
        <authorList>
            <person name="Callol A."/>
            <person name="Pajuelo D."/>
            <person name="Ebbesson L."/>
            <person name="Teles M."/>
            <person name="MacKenzie S."/>
            <person name="Amaro C."/>
        </authorList>
    </citation>
    <scope>NUCLEOTIDE SEQUENCE</scope>
</reference>
<sequence>MYLYLHWHAKIPMLLHYNVFHMHFTMLMRYRSVSDRTGVYSRGCC</sequence>
<organism evidence="1">
    <name type="scientific">Anguilla anguilla</name>
    <name type="common">European freshwater eel</name>
    <name type="synonym">Muraena anguilla</name>
    <dbReference type="NCBI Taxonomy" id="7936"/>
    <lineage>
        <taxon>Eukaryota</taxon>
        <taxon>Metazoa</taxon>
        <taxon>Chordata</taxon>
        <taxon>Craniata</taxon>
        <taxon>Vertebrata</taxon>
        <taxon>Euteleostomi</taxon>
        <taxon>Actinopterygii</taxon>
        <taxon>Neopterygii</taxon>
        <taxon>Teleostei</taxon>
        <taxon>Anguilliformes</taxon>
        <taxon>Anguillidae</taxon>
        <taxon>Anguilla</taxon>
    </lineage>
</organism>
<dbReference type="AlphaFoldDB" id="A0A0E9Q3G0"/>
<accession>A0A0E9Q3G0</accession>
<dbReference type="EMBL" id="GBXM01097156">
    <property type="protein sequence ID" value="JAH11421.1"/>
    <property type="molecule type" value="Transcribed_RNA"/>
</dbReference>
<reference evidence="1" key="1">
    <citation type="submission" date="2014-11" db="EMBL/GenBank/DDBJ databases">
        <authorList>
            <person name="Amaro Gonzalez C."/>
        </authorList>
    </citation>
    <scope>NUCLEOTIDE SEQUENCE</scope>
</reference>
<protein>
    <submittedName>
        <fullName evidence="1">Uncharacterized protein</fullName>
    </submittedName>
</protein>
<proteinExistence type="predicted"/>
<name>A0A0E9Q3G0_ANGAN</name>